<dbReference type="SUPFAM" id="SSF53822">
    <property type="entry name" value="Periplasmic binding protein-like I"/>
    <property type="match status" value="1"/>
</dbReference>
<evidence type="ECO:0000256" key="4">
    <source>
        <dbReference type="ARBA" id="ARBA00023136"/>
    </source>
</evidence>
<name>A0A1W0WME1_HYPEX</name>
<dbReference type="AlphaFoldDB" id="A0A1W0WME1"/>
<evidence type="ECO:0000256" key="3">
    <source>
        <dbReference type="ARBA" id="ARBA00022989"/>
    </source>
</evidence>
<keyword evidence="4 5" id="KW-0472">Membrane</keyword>
<evidence type="ECO:0000313" key="7">
    <source>
        <dbReference type="EMBL" id="OQV16342.1"/>
    </source>
</evidence>
<dbReference type="GO" id="GO:0016020">
    <property type="term" value="C:membrane"/>
    <property type="evidence" value="ECO:0007669"/>
    <property type="project" value="UniProtKB-SubCell"/>
</dbReference>
<dbReference type="Proteomes" id="UP000192578">
    <property type="component" value="Unassembled WGS sequence"/>
</dbReference>
<gene>
    <name evidence="7" type="ORF">BV898_09487</name>
</gene>
<feature type="transmembrane region" description="Helical" evidence="5">
    <location>
        <begin position="428"/>
        <end position="447"/>
    </location>
</feature>
<comment type="caution">
    <text evidence="7">The sequence shown here is derived from an EMBL/GenBank/DDBJ whole genome shotgun (WGS) entry which is preliminary data.</text>
</comment>
<evidence type="ECO:0000256" key="5">
    <source>
        <dbReference type="SAM" id="Phobius"/>
    </source>
</evidence>
<sequence>MFEGAVPSTASMITLTGPAFDVSIERLRDRLNESFTISHVYLYNDSVVDCVTFQNQVQDILAKWYYTEHDINSMVAVITPGCIESAQINQLAASWNVLFISTSNSDPALHDKRKSPSWITTNLYPSSYYGDIFCQLAEFHNWTGIEILLDENSAGFYVLAATLTRATMTNHRVETVYTTYSSAPRLQRMINFREFLQQFSTRNRILLFLGGPTQLRLLLVFIGSLPFPWQGFGNFSWHRNTDDDNIIREAYKSLLLVTMIDLAVNLPPTLPAMLARWIDCFRRVPFYRNLDLSIEPTLPQLTSTTAALEILGEILSETLLSEPAFNYRNGTAMANKFINRTFSTTVGNMSFDRNGERGPLLVTTAYVDPSTGGFKVYLCSQINEGNFRWALVRNVEWHNGSRLPPSQPVCGYAGDAPTCQTYDSSNEGFLGFIVIVMAVISGVIFAFKRSRLLLKNPERSPPESDSLAVLSRQATLVNYLPRVVSFRRRSASYMATIPKTEGSRQEFSPANAKTASCCTMDRATFL</sequence>
<dbReference type="Gene3D" id="3.40.50.2300">
    <property type="match status" value="2"/>
</dbReference>
<organism evidence="7 8">
    <name type="scientific">Hypsibius exemplaris</name>
    <name type="common">Freshwater tardigrade</name>
    <dbReference type="NCBI Taxonomy" id="2072580"/>
    <lineage>
        <taxon>Eukaryota</taxon>
        <taxon>Metazoa</taxon>
        <taxon>Ecdysozoa</taxon>
        <taxon>Tardigrada</taxon>
        <taxon>Eutardigrada</taxon>
        <taxon>Parachela</taxon>
        <taxon>Hypsibioidea</taxon>
        <taxon>Hypsibiidae</taxon>
        <taxon>Hypsibius</taxon>
    </lineage>
</organism>
<dbReference type="Pfam" id="PF01094">
    <property type="entry name" value="ANF_receptor"/>
    <property type="match status" value="1"/>
</dbReference>
<reference evidence="8" key="1">
    <citation type="submission" date="2017-01" db="EMBL/GenBank/DDBJ databases">
        <title>Comparative genomics of anhydrobiosis in the tardigrade Hypsibius dujardini.</title>
        <authorList>
            <person name="Yoshida Y."/>
            <person name="Koutsovoulos G."/>
            <person name="Laetsch D."/>
            <person name="Stevens L."/>
            <person name="Kumar S."/>
            <person name="Horikawa D."/>
            <person name="Ishino K."/>
            <person name="Komine S."/>
            <person name="Tomita M."/>
            <person name="Blaxter M."/>
            <person name="Arakawa K."/>
        </authorList>
    </citation>
    <scope>NUCLEOTIDE SEQUENCE [LARGE SCALE GENOMIC DNA]</scope>
    <source>
        <strain evidence="8">Z151</strain>
    </source>
</reference>
<dbReference type="OrthoDB" id="6158579at2759"/>
<evidence type="ECO:0000259" key="6">
    <source>
        <dbReference type="Pfam" id="PF01094"/>
    </source>
</evidence>
<protein>
    <recommendedName>
        <fullName evidence="6">Receptor ligand binding region domain-containing protein</fullName>
    </recommendedName>
</protein>
<accession>A0A1W0WME1</accession>
<dbReference type="EMBL" id="MTYJ01000075">
    <property type="protein sequence ID" value="OQV16342.1"/>
    <property type="molecule type" value="Genomic_DNA"/>
</dbReference>
<feature type="domain" description="Receptor ligand binding region" evidence="6">
    <location>
        <begin position="17"/>
        <end position="357"/>
    </location>
</feature>
<keyword evidence="3 5" id="KW-1133">Transmembrane helix</keyword>
<evidence type="ECO:0000313" key="8">
    <source>
        <dbReference type="Proteomes" id="UP000192578"/>
    </source>
</evidence>
<dbReference type="InterPro" id="IPR028082">
    <property type="entry name" value="Peripla_BP_I"/>
</dbReference>
<keyword evidence="2 5" id="KW-0812">Transmembrane</keyword>
<proteinExistence type="predicted"/>
<evidence type="ECO:0000256" key="1">
    <source>
        <dbReference type="ARBA" id="ARBA00004370"/>
    </source>
</evidence>
<evidence type="ECO:0000256" key="2">
    <source>
        <dbReference type="ARBA" id="ARBA00022692"/>
    </source>
</evidence>
<comment type="subcellular location">
    <subcellularLocation>
        <location evidence="1">Membrane</location>
    </subcellularLocation>
</comment>
<keyword evidence="8" id="KW-1185">Reference proteome</keyword>
<dbReference type="InterPro" id="IPR001828">
    <property type="entry name" value="ANF_lig-bd_rcpt"/>
</dbReference>